<name>A0A3D0ZQG1_UNCKA</name>
<evidence type="ECO:0000313" key="1">
    <source>
        <dbReference type="EMBL" id="HCC41963.1"/>
    </source>
</evidence>
<dbReference type="Proteomes" id="UP000263336">
    <property type="component" value="Unassembled WGS sequence"/>
</dbReference>
<accession>A0A3D0ZQG1</accession>
<sequence>MNFFEGTVLPIGFVDIEIALKVVKEYSRMYPEDEYVPEIEKGSPENGFSVVINVPRDKYVNFDFAVMVVTGD</sequence>
<protein>
    <submittedName>
        <fullName evidence="1">Uncharacterized protein</fullName>
    </submittedName>
</protein>
<proteinExistence type="predicted"/>
<dbReference type="EMBL" id="DOZN01000007">
    <property type="protein sequence ID" value="HCC41963.1"/>
    <property type="molecule type" value="Genomic_DNA"/>
</dbReference>
<evidence type="ECO:0000313" key="2">
    <source>
        <dbReference type="Proteomes" id="UP000263336"/>
    </source>
</evidence>
<comment type="caution">
    <text evidence="1">The sequence shown here is derived from an EMBL/GenBank/DDBJ whole genome shotgun (WGS) entry which is preliminary data.</text>
</comment>
<dbReference type="AlphaFoldDB" id="A0A3D0ZQG1"/>
<organism evidence="1 2">
    <name type="scientific">candidate division WWE3 bacterium</name>
    <dbReference type="NCBI Taxonomy" id="2053526"/>
    <lineage>
        <taxon>Bacteria</taxon>
        <taxon>Katanobacteria</taxon>
    </lineage>
</organism>
<gene>
    <name evidence="1" type="ORF">DEP93_00625</name>
</gene>
<reference evidence="1 2" key="1">
    <citation type="journal article" date="2018" name="Nat. Biotechnol.">
        <title>A standardized bacterial taxonomy based on genome phylogeny substantially revises the tree of life.</title>
        <authorList>
            <person name="Parks D.H."/>
            <person name="Chuvochina M."/>
            <person name="Waite D.W."/>
            <person name="Rinke C."/>
            <person name="Skarshewski A."/>
            <person name="Chaumeil P.A."/>
            <person name="Hugenholtz P."/>
        </authorList>
    </citation>
    <scope>NUCLEOTIDE SEQUENCE [LARGE SCALE GENOMIC DNA]</scope>
    <source>
        <strain evidence="1">UBA11701</strain>
    </source>
</reference>